<feature type="compositionally biased region" description="Polar residues" evidence="1">
    <location>
        <begin position="50"/>
        <end position="64"/>
    </location>
</feature>
<reference evidence="3 4" key="1">
    <citation type="submission" date="2023-01" db="EMBL/GenBank/DDBJ databases">
        <title>Analysis of 21 Apiospora genomes using comparative genomics revels a genus with tremendous synthesis potential of carbohydrate active enzymes and secondary metabolites.</title>
        <authorList>
            <person name="Sorensen T."/>
        </authorList>
    </citation>
    <scope>NUCLEOTIDE SEQUENCE [LARGE SCALE GENOMIC DNA]</scope>
    <source>
        <strain evidence="3 4">CBS 24483</strain>
    </source>
</reference>
<keyword evidence="2" id="KW-1133">Transmembrane helix</keyword>
<keyword evidence="4" id="KW-1185">Reference proteome</keyword>
<keyword evidence="2" id="KW-0472">Membrane</keyword>
<feature type="transmembrane region" description="Helical" evidence="2">
    <location>
        <begin position="92"/>
        <end position="112"/>
    </location>
</feature>
<organism evidence="3 4">
    <name type="scientific">Apiospora aurea</name>
    <dbReference type="NCBI Taxonomy" id="335848"/>
    <lineage>
        <taxon>Eukaryota</taxon>
        <taxon>Fungi</taxon>
        <taxon>Dikarya</taxon>
        <taxon>Ascomycota</taxon>
        <taxon>Pezizomycotina</taxon>
        <taxon>Sordariomycetes</taxon>
        <taxon>Xylariomycetidae</taxon>
        <taxon>Amphisphaeriales</taxon>
        <taxon>Apiosporaceae</taxon>
        <taxon>Apiospora</taxon>
    </lineage>
</organism>
<dbReference type="GeneID" id="92079828"/>
<gene>
    <name evidence="3" type="ORF">PG986_010544</name>
</gene>
<keyword evidence="2" id="KW-0812">Transmembrane</keyword>
<name>A0ABR1Q3S8_9PEZI</name>
<dbReference type="EMBL" id="JAQQWE010000007">
    <property type="protein sequence ID" value="KAK7946223.1"/>
    <property type="molecule type" value="Genomic_DNA"/>
</dbReference>
<feature type="compositionally biased region" description="Polar residues" evidence="1">
    <location>
        <begin position="12"/>
        <end position="21"/>
    </location>
</feature>
<dbReference type="RefSeq" id="XP_066696257.1">
    <property type="nucleotide sequence ID" value="XM_066846766.1"/>
</dbReference>
<proteinExistence type="predicted"/>
<protein>
    <submittedName>
        <fullName evidence="3">Uncharacterized protein</fullName>
    </submittedName>
</protein>
<accession>A0ABR1Q3S8</accession>
<evidence type="ECO:0000313" key="3">
    <source>
        <dbReference type="EMBL" id="KAK7946223.1"/>
    </source>
</evidence>
<evidence type="ECO:0000256" key="2">
    <source>
        <dbReference type="SAM" id="Phobius"/>
    </source>
</evidence>
<evidence type="ECO:0000313" key="4">
    <source>
        <dbReference type="Proteomes" id="UP001391051"/>
    </source>
</evidence>
<dbReference type="Proteomes" id="UP001391051">
    <property type="component" value="Unassembled WGS sequence"/>
</dbReference>
<sequence>MERPTSRPPSLVSAQGTSTAAASEVSFNVDISRGPSQDGQRSINERNETENIQVPASNAGNNDSRVYRPVATDDSATTYVQPPKRKIYWTKLLTDCASVLLPVGFVVFVALVWSLKGSRVIGDSHDEWQNGITVMATVLPIAFASVVGRLMPEATRWRLERGATVGSLE</sequence>
<feature type="region of interest" description="Disordered" evidence="1">
    <location>
        <begin position="1"/>
        <end position="67"/>
    </location>
</feature>
<comment type="caution">
    <text evidence="3">The sequence shown here is derived from an EMBL/GenBank/DDBJ whole genome shotgun (WGS) entry which is preliminary data.</text>
</comment>
<evidence type="ECO:0000256" key="1">
    <source>
        <dbReference type="SAM" id="MobiDB-lite"/>
    </source>
</evidence>
<feature type="transmembrane region" description="Helical" evidence="2">
    <location>
        <begin position="132"/>
        <end position="151"/>
    </location>
</feature>